<keyword evidence="4" id="KW-1185">Reference proteome</keyword>
<dbReference type="InterPro" id="IPR013651">
    <property type="entry name" value="ATP-grasp_RimK-type"/>
</dbReference>
<dbReference type="Pfam" id="PF08443">
    <property type="entry name" value="RimK"/>
    <property type="match status" value="1"/>
</dbReference>
<dbReference type="InterPro" id="IPR013815">
    <property type="entry name" value="ATP_grasp_subdomain_1"/>
</dbReference>
<dbReference type="PROSITE" id="PS50975">
    <property type="entry name" value="ATP_GRASP"/>
    <property type="match status" value="1"/>
</dbReference>
<evidence type="ECO:0000259" key="2">
    <source>
        <dbReference type="PROSITE" id="PS50975"/>
    </source>
</evidence>
<name>A0A841RSM0_9BACI</name>
<dbReference type="GO" id="GO:0043774">
    <property type="term" value="F:coenzyme F420-2 alpha-glutamyl ligase activity"/>
    <property type="evidence" value="ECO:0007669"/>
    <property type="project" value="UniProtKB-EC"/>
</dbReference>
<sequence>MKGWLIYTKERAKANGKFIEWFLQEARTLGIQLELKMREDILIGVQDNQLYVYPASLPDFAVVRCIDPLFSKQLQLAGVAVFNPPEVAEITNDKARTHQLLAEHNIPMVDTIFTTTERLAHHVPLAYPFIVKDVNGHGGKNVFKVENKIDLQAVFKNLTGDIIVQKLAQQGKDVRVYVLGKEIIGAVLRSSSNDFRSNYTLGGKAEIYVLNEKERALIKKIISLFDFGLVGIDFIFNEKNNFLCNEIEDVVGCRTLSTLTDINIVQRYLIWIKKMLHQ</sequence>
<dbReference type="PANTHER" id="PTHR21621">
    <property type="entry name" value="RIBOSOMAL PROTEIN S6 MODIFICATION PROTEIN"/>
    <property type="match status" value="1"/>
</dbReference>
<dbReference type="RefSeq" id="WP_184248987.1">
    <property type="nucleotide sequence ID" value="NZ_BAAACU010000005.1"/>
</dbReference>
<dbReference type="SUPFAM" id="SSF56059">
    <property type="entry name" value="Glutathione synthetase ATP-binding domain-like"/>
    <property type="match status" value="1"/>
</dbReference>
<evidence type="ECO:0000313" key="3">
    <source>
        <dbReference type="EMBL" id="MBB6513568.1"/>
    </source>
</evidence>
<dbReference type="PANTHER" id="PTHR21621:SF0">
    <property type="entry name" value="BETA-CITRYLGLUTAMATE SYNTHASE B-RELATED"/>
    <property type="match status" value="1"/>
</dbReference>
<dbReference type="Gene3D" id="3.30.470.20">
    <property type="entry name" value="ATP-grasp fold, B domain"/>
    <property type="match status" value="1"/>
</dbReference>
<protein>
    <submittedName>
        <fullName evidence="3">Gamma-F420-2:alpha-L-glutamate ligase</fullName>
        <ecNumber evidence="3">6.3.2.32</ecNumber>
    </submittedName>
</protein>
<feature type="domain" description="ATP-grasp" evidence="2">
    <location>
        <begin position="98"/>
        <end position="273"/>
    </location>
</feature>
<dbReference type="GO" id="GO:0018169">
    <property type="term" value="F:ribosomal S6-glutamic acid ligase activity"/>
    <property type="evidence" value="ECO:0007669"/>
    <property type="project" value="TreeGrafter"/>
</dbReference>
<dbReference type="AlphaFoldDB" id="A0A841RSM0"/>
<gene>
    <name evidence="3" type="ORF">GGQ92_002380</name>
</gene>
<dbReference type="GO" id="GO:0005737">
    <property type="term" value="C:cytoplasm"/>
    <property type="evidence" value="ECO:0007669"/>
    <property type="project" value="TreeGrafter"/>
</dbReference>
<dbReference type="GO" id="GO:0009432">
    <property type="term" value="P:SOS response"/>
    <property type="evidence" value="ECO:0007669"/>
    <property type="project" value="TreeGrafter"/>
</dbReference>
<organism evidence="3 4">
    <name type="scientific">Gracilibacillus halotolerans</name>
    <dbReference type="NCBI Taxonomy" id="74386"/>
    <lineage>
        <taxon>Bacteria</taxon>
        <taxon>Bacillati</taxon>
        <taxon>Bacillota</taxon>
        <taxon>Bacilli</taxon>
        <taxon>Bacillales</taxon>
        <taxon>Bacillaceae</taxon>
        <taxon>Gracilibacillus</taxon>
    </lineage>
</organism>
<comment type="caution">
    <text evidence="3">The sequence shown here is derived from an EMBL/GenBank/DDBJ whole genome shotgun (WGS) entry which is preliminary data.</text>
</comment>
<keyword evidence="1" id="KW-0067">ATP-binding</keyword>
<keyword evidence="1" id="KW-0547">Nucleotide-binding</keyword>
<dbReference type="Gene3D" id="3.30.1490.20">
    <property type="entry name" value="ATP-grasp fold, A domain"/>
    <property type="match status" value="1"/>
</dbReference>
<dbReference type="EMBL" id="JACHON010000013">
    <property type="protein sequence ID" value="MBB6513568.1"/>
    <property type="molecule type" value="Genomic_DNA"/>
</dbReference>
<keyword evidence="3" id="KW-0436">Ligase</keyword>
<accession>A0A841RSM0</accession>
<dbReference type="GO" id="GO:0005524">
    <property type="term" value="F:ATP binding"/>
    <property type="evidence" value="ECO:0007669"/>
    <property type="project" value="UniProtKB-UniRule"/>
</dbReference>
<evidence type="ECO:0000256" key="1">
    <source>
        <dbReference type="PROSITE-ProRule" id="PRU00409"/>
    </source>
</evidence>
<evidence type="ECO:0000313" key="4">
    <source>
        <dbReference type="Proteomes" id="UP000572212"/>
    </source>
</evidence>
<dbReference type="Proteomes" id="UP000572212">
    <property type="component" value="Unassembled WGS sequence"/>
</dbReference>
<dbReference type="InterPro" id="IPR011761">
    <property type="entry name" value="ATP-grasp"/>
</dbReference>
<reference evidence="3 4" key="1">
    <citation type="submission" date="2020-08" db="EMBL/GenBank/DDBJ databases">
        <title>Genomic Encyclopedia of Type Strains, Phase IV (KMG-IV): sequencing the most valuable type-strain genomes for metagenomic binning, comparative biology and taxonomic classification.</title>
        <authorList>
            <person name="Goeker M."/>
        </authorList>
    </citation>
    <scope>NUCLEOTIDE SEQUENCE [LARGE SCALE GENOMIC DNA]</scope>
    <source>
        <strain evidence="3 4">DSM 11805</strain>
    </source>
</reference>
<dbReference type="GO" id="GO:0046872">
    <property type="term" value="F:metal ion binding"/>
    <property type="evidence" value="ECO:0007669"/>
    <property type="project" value="InterPro"/>
</dbReference>
<proteinExistence type="predicted"/>
<dbReference type="EC" id="6.3.2.32" evidence="3"/>